<feature type="transmembrane region" description="Helical" evidence="1">
    <location>
        <begin position="664"/>
        <end position="687"/>
    </location>
</feature>
<evidence type="ECO:0008006" key="4">
    <source>
        <dbReference type="Google" id="ProtNLM"/>
    </source>
</evidence>
<dbReference type="Proteomes" id="UP001219297">
    <property type="component" value="Unassembled WGS sequence"/>
</dbReference>
<keyword evidence="3" id="KW-1185">Reference proteome</keyword>
<feature type="transmembrane region" description="Helical" evidence="1">
    <location>
        <begin position="199"/>
        <end position="223"/>
    </location>
</feature>
<protein>
    <recommendedName>
        <fullName evidence="4">ABC transporter permease</fullName>
    </recommendedName>
</protein>
<reference evidence="2 3" key="1">
    <citation type="submission" date="2023-02" db="EMBL/GenBank/DDBJ databases">
        <title>Defining the Infant Male Urobiome and Moving Towards Mechanisms in Urobiome Research.</title>
        <authorList>
            <person name="Reasoner S."/>
            <person name="Flores V."/>
            <person name="Van Horn G."/>
            <person name="Morales G."/>
            <person name="Peard L."/>
            <person name="Abelson B."/>
            <person name="Manuel C."/>
            <person name="Lee J."/>
            <person name="Baker B."/>
            <person name="Williams T."/>
            <person name="Schmitz J."/>
            <person name="Clayton D."/>
            <person name="Hadjifrangiskou M."/>
        </authorList>
    </citation>
    <scope>NUCLEOTIDE SEQUENCE [LARGE SCALE GENOMIC DNA]</scope>
    <source>
        <strain evidence="2 3">AS1053</strain>
    </source>
</reference>
<keyword evidence="1" id="KW-1133">Transmembrane helix</keyword>
<feature type="transmembrane region" description="Helical" evidence="1">
    <location>
        <begin position="290"/>
        <end position="314"/>
    </location>
</feature>
<dbReference type="EMBL" id="JARBHI010000014">
    <property type="protein sequence ID" value="MDE1656718.1"/>
    <property type="molecule type" value="Genomic_DNA"/>
</dbReference>
<feature type="transmembrane region" description="Helical" evidence="1">
    <location>
        <begin position="335"/>
        <end position="357"/>
    </location>
</feature>
<feature type="transmembrane region" description="Helical" evidence="1">
    <location>
        <begin position="426"/>
        <end position="443"/>
    </location>
</feature>
<proteinExistence type="predicted"/>
<evidence type="ECO:0000256" key="1">
    <source>
        <dbReference type="SAM" id="Phobius"/>
    </source>
</evidence>
<feature type="transmembrane region" description="Helical" evidence="1">
    <location>
        <begin position="369"/>
        <end position="394"/>
    </location>
</feature>
<keyword evidence="1" id="KW-0472">Membrane</keyword>
<dbReference type="RefSeq" id="WP_274734125.1">
    <property type="nucleotide sequence ID" value="NZ_CAMXYX010000021.1"/>
</dbReference>
<organism evidence="2 3">
    <name type="scientific">Actinotignum sanguinis</name>
    <dbReference type="NCBI Taxonomy" id="1445614"/>
    <lineage>
        <taxon>Bacteria</taxon>
        <taxon>Bacillati</taxon>
        <taxon>Actinomycetota</taxon>
        <taxon>Actinomycetes</taxon>
        <taxon>Actinomycetales</taxon>
        <taxon>Actinomycetaceae</taxon>
        <taxon>Actinotignum</taxon>
    </lineage>
</organism>
<accession>A0ABT5VAL0</accession>
<feature type="transmembrane region" description="Helical" evidence="1">
    <location>
        <begin position="699"/>
        <end position="719"/>
    </location>
</feature>
<dbReference type="GeneID" id="83608768"/>
<comment type="caution">
    <text evidence="2">The sequence shown here is derived from an EMBL/GenBank/DDBJ whole genome shotgun (WGS) entry which is preliminary data.</text>
</comment>
<evidence type="ECO:0000313" key="2">
    <source>
        <dbReference type="EMBL" id="MDE1656718.1"/>
    </source>
</evidence>
<feature type="transmembrane region" description="Helical" evidence="1">
    <location>
        <begin position="612"/>
        <end position="631"/>
    </location>
</feature>
<name>A0ABT5VAL0_9ACTO</name>
<evidence type="ECO:0000313" key="3">
    <source>
        <dbReference type="Proteomes" id="UP001219297"/>
    </source>
</evidence>
<gene>
    <name evidence="2" type="ORF">PWJ81_06515</name>
</gene>
<keyword evidence="1" id="KW-0812">Transmembrane</keyword>
<sequence>MRSSLTKGSAIPSRPETVMAMSDPLSAIIRMPTWRRLCLAFFVSAFILAVTSIGMVSAGYSGAAQRSPIPAGVPAQTDADTIALFSYGWDSLETEQYGVYYYIRTNDAAPPPPGLDSWPAPGSTAVSPSLYDALSNERGPSAIQNIAVIAPQFLTQPTEKLAYVFPSRNQAQLDKFIPISAYGGNLASVSEMLNYQNMWMLQAVFALMFIPAAALGIFTVARIDHQRWKDLSRIFRVLALPHRDLRALILRYVMPSLLYGAAGAVIMLALFCTLPIRLPFTGFVTTPSDYRSALILLLLLATLGLVCATFLTVSAIATHLNKTSGTAHRGSELRWYHYVCALVFLTILCGLIPLVSLLSDIPIIELTTIIYAACTIVACIVLPGTITLISALTGRLTAALGKRRHAGALLLVGTALRSAPRMAGKTATILAFALFFVSQLQLWQGTLGRDSRGIEIYQAQFGHILEGDDNAPAVLEHFRTGLDQIPEATWVLMYMDRAESGDRELTVSATDENLRKLGVAAGTVHELNANSSPSDSILEQRASLLRVERVYYTSLTEAHPESRLALYSDGIHRFDAKQVIDLGRSVAPFYRFDTPASSSVIGSQRLIHQGHWLTFATVGGCILLTLATLIWTASQARLKPEECGPLAISNVPRSAARRLTMSRFMVPVWIAIALSFPMTYVFGYIHIDPLFGVTIPWPALLASAACVVLCAWIIGHYVAKASANTADAWTPGRSQGEL</sequence>
<feature type="transmembrane region" description="Helical" evidence="1">
    <location>
        <begin position="256"/>
        <end position="278"/>
    </location>
</feature>